<dbReference type="AlphaFoldDB" id="A0A518K5V3"/>
<dbReference type="Proteomes" id="UP000316426">
    <property type="component" value="Chromosome"/>
</dbReference>
<keyword evidence="7" id="KW-1185">Reference proteome</keyword>
<sequence precursor="true">MTTLVRVAATLVALLAWTPGLRAQQIKAFPQAEGYGENARGGRGGDVYHVTKLNDDGSVGTLRYGIENAPGAGRTIVFDVGGWINLNSKLGVTRDNITIAGQTAPGGGVGVKGHQFSVGADNIIVRHMRFRPGKGAGRVDSISVSSGHDIIFDHISAGFSYDENASANATSRGGVYNLTFQHSAIAYGLEDHSAGSLIQNVNNLSYHHNLYAHNHTRNPKARVEGDGMDWVNNVVYDYNNGFIAGDSDTTDYFWKVNFDGNYYITGPGDGGRPMINSGREHNYGLYFGTNAYDNDGDAQHDGVIYTGEDRRTLTNVVTGTYTWSETRYGTKDVWQSETPQDAYERVLANFGATPWNRDEVDQRTHDNVVNRTGSLITRESDLAGISNGGFGTLAAGSAPNDRDSDGIPDEWENRHGTNPLSPNNNGDFDQDGYTDLEEYLNDIAASKAIGVLDFSGVGRYADWGRWTRQWEPSRLDDVRVATGAAFVDAVGQKAGSLFIGGAPSSNGRLYVTSGWIEVTDNLVVSGAGRVEQHGGETRVLNGGVEVEGGAYRLLGGELSTPSLTISSTADFEFKGGVLATDEIDGDILNQGGRLEIGAAGATMAILNGDLALSAGVLAVELDSASNADALLVSGDIVLGGVLDVTTLGSYVPANGARWAILGGASLTGAFESVTPGFSIEEIDNVLWLVAGPGASQSVPETTGVVLVLGAATLLLVARRRPTAACGLAAALTLSLTASAQAVTIATIADAQLSENGTTGLGDATDSGSGTGSSLNARWNYASTPSNRNEWIALKFDLSAYADKSRLNNVSLRPTMFRGNANNSQTLRLYALTPGTAGEDWNESTITYGAMPGFTFDSFSTTNLLNVGGPLVDLGNFGYSGYTGEGNVGVINPASLTNLVQSMGDNDLLTLLVSYGASANGQWRIASREATATETSALTGPAGTFAARLDFDVTYGGVLGDYNDDGVVDAADYTVWRDSGSAPLPNEEVSPGVNDIADYLYWAERYGATDTGLPATAVPEPATLLMIAAVAAGNLSRRR</sequence>
<dbReference type="EMBL" id="CP036349">
    <property type="protein sequence ID" value="QDV73166.1"/>
    <property type="molecule type" value="Genomic_DNA"/>
</dbReference>
<feature type="compositionally biased region" description="Polar residues" evidence="3">
    <location>
        <begin position="416"/>
        <end position="427"/>
    </location>
</feature>
<dbReference type="InterPro" id="IPR013424">
    <property type="entry name" value="Ice-binding_C"/>
</dbReference>
<dbReference type="InterPro" id="IPR011050">
    <property type="entry name" value="Pectin_lyase_fold/virulence"/>
</dbReference>
<dbReference type="Gene3D" id="2.160.20.10">
    <property type="entry name" value="Single-stranded right-handed beta-helix, Pectin lyase-like"/>
    <property type="match status" value="1"/>
</dbReference>
<evidence type="ECO:0000313" key="7">
    <source>
        <dbReference type="Proteomes" id="UP000316426"/>
    </source>
</evidence>
<dbReference type="RefSeq" id="WP_145109683.1">
    <property type="nucleotide sequence ID" value="NZ_CP036349.1"/>
</dbReference>
<keyword evidence="1" id="KW-0479">Metal-binding</keyword>
<evidence type="ECO:0000256" key="3">
    <source>
        <dbReference type="SAM" id="MobiDB-lite"/>
    </source>
</evidence>
<accession>A0A518K5V3</accession>
<dbReference type="PANTHER" id="PTHR42970:SF1">
    <property type="entry name" value="PECTATE LYASE C-RELATED"/>
    <property type="match status" value="1"/>
</dbReference>
<evidence type="ECO:0000313" key="6">
    <source>
        <dbReference type="EMBL" id="QDV73166.1"/>
    </source>
</evidence>
<evidence type="ECO:0000256" key="2">
    <source>
        <dbReference type="ARBA" id="ARBA00023180"/>
    </source>
</evidence>
<feature type="domain" description="Ice-binding protein C-terminal" evidence="5">
    <location>
        <begin position="1016"/>
        <end position="1038"/>
    </location>
</feature>
<feature type="signal peptide" evidence="4">
    <location>
        <begin position="1"/>
        <end position="23"/>
    </location>
</feature>
<feature type="compositionally biased region" description="Basic and acidic residues" evidence="3">
    <location>
        <begin position="400"/>
        <end position="415"/>
    </location>
</feature>
<dbReference type="InterPro" id="IPR052063">
    <property type="entry name" value="Polysaccharide_Lyase_1"/>
</dbReference>
<dbReference type="Pfam" id="PF07589">
    <property type="entry name" value="PEP-CTERM"/>
    <property type="match status" value="1"/>
</dbReference>
<dbReference type="KEGG" id="bmei:Spa11_13600"/>
<dbReference type="SUPFAM" id="SSF51126">
    <property type="entry name" value="Pectin lyase-like"/>
    <property type="match status" value="1"/>
</dbReference>
<evidence type="ECO:0000256" key="4">
    <source>
        <dbReference type="SAM" id="SignalP"/>
    </source>
</evidence>
<dbReference type="GO" id="GO:0046872">
    <property type="term" value="F:metal ion binding"/>
    <property type="evidence" value="ECO:0007669"/>
    <property type="project" value="UniProtKB-KW"/>
</dbReference>
<evidence type="ECO:0000259" key="5">
    <source>
        <dbReference type="Pfam" id="PF07589"/>
    </source>
</evidence>
<dbReference type="PANTHER" id="PTHR42970">
    <property type="entry name" value="PECTATE LYASE C-RELATED"/>
    <property type="match status" value="1"/>
</dbReference>
<dbReference type="InterPro" id="IPR012334">
    <property type="entry name" value="Pectin_lyas_fold"/>
</dbReference>
<feature type="region of interest" description="Disordered" evidence="3">
    <location>
        <begin position="392"/>
        <end position="431"/>
    </location>
</feature>
<keyword evidence="2" id="KW-0325">Glycoprotein</keyword>
<feature type="chain" id="PRO_5022133178" description="Ice-binding protein C-terminal domain-containing protein" evidence="4">
    <location>
        <begin position="24"/>
        <end position="1038"/>
    </location>
</feature>
<proteinExistence type="predicted"/>
<evidence type="ECO:0000256" key="1">
    <source>
        <dbReference type="ARBA" id="ARBA00022723"/>
    </source>
</evidence>
<reference evidence="6 7" key="1">
    <citation type="submission" date="2019-02" db="EMBL/GenBank/DDBJ databases">
        <title>Deep-cultivation of Planctomycetes and their phenomic and genomic characterization uncovers novel biology.</title>
        <authorList>
            <person name="Wiegand S."/>
            <person name="Jogler M."/>
            <person name="Boedeker C."/>
            <person name="Pinto D."/>
            <person name="Vollmers J."/>
            <person name="Rivas-Marin E."/>
            <person name="Kohn T."/>
            <person name="Peeters S.H."/>
            <person name="Heuer A."/>
            <person name="Rast P."/>
            <person name="Oberbeckmann S."/>
            <person name="Bunk B."/>
            <person name="Jeske O."/>
            <person name="Meyerdierks A."/>
            <person name="Storesund J.E."/>
            <person name="Kallscheuer N."/>
            <person name="Luecker S."/>
            <person name="Lage O.M."/>
            <person name="Pohl T."/>
            <person name="Merkel B.J."/>
            <person name="Hornburger P."/>
            <person name="Mueller R.-W."/>
            <person name="Bruemmer F."/>
            <person name="Labrenz M."/>
            <person name="Spormann A.M."/>
            <person name="Op den Camp H."/>
            <person name="Overmann J."/>
            <person name="Amann R."/>
            <person name="Jetten M.S.M."/>
            <person name="Mascher T."/>
            <person name="Medema M.H."/>
            <person name="Devos D.P."/>
            <person name="Kaster A.-K."/>
            <person name="Ovreas L."/>
            <person name="Rohde M."/>
            <person name="Galperin M.Y."/>
            <person name="Jogler C."/>
        </authorList>
    </citation>
    <scope>NUCLEOTIDE SEQUENCE [LARGE SCALE GENOMIC DNA]</scope>
    <source>
        <strain evidence="6 7">Spa11</strain>
    </source>
</reference>
<protein>
    <recommendedName>
        <fullName evidence="5">Ice-binding protein C-terminal domain-containing protein</fullName>
    </recommendedName>
</protein>
<gene>
    <name evidence="6" type="ORF">Spa11_13600</name>
</gene>
<keyword evidence="4" id="KW-0732">Signal</keyword>
<organism evidence="6 7">
    <name type="scientific">Botrimarina mediterranea</name>
    <dbReference type="NCBI Taxonomy" id="2528022"/>
    <lineage>
        <taxon>Bacteria</taxon>
        <taxon>Pseudomonadati</taxon>
        <taxon>Planctomycetota</taxon>
        <taxon>Planctomycetia</taxon>
        <taxon>Pirellulales</taxon>
        <taxon>Lacipirellulaceae</taxon>
        <taxon>Botrimarina</taxon>
    </lineage>
</organism>
<name>A0A518K5V3_9BACT</name>